<feature type="compositionally biased region" description="Low complexity" evidence="1">
    <location>
        <begin position="648"/>
        <end position="657"/>
    </location>
</feature>
<dbReference type="PANTHER" id="PTHR45737:SF6">
    <property type="entry name" value="VON WILLEBRAND FACTOR A DOMAIN-CONTAINING PROTEIN 5A"/>
    <property type="match status" value="1"/>
</dbReference>
<evidence type="ECO:0000259" key="3">
    <source>
        <dbReference type="PROSITE" id="PS51468"/>
    </source>
</evidence>
<dbReference type="SMART" id="SM00327">
    <property type="entry name" value="VWA"/>
    <property type="match status" value="1"/>
</dbReference>
<reference evidence="5" key="1">
    <citation type="submission" date="2021-02" db="EMBL/GenBank/DDBJ databases">
        <authorList>
            <person name="Nowell W R."/>
        </authorList>
    </citation>
    <scope>NUCLEOTIDE SEQUENCE</scope>
</reference>
<gene>
    <name evidence="4" type="ORF">OVA965_LOCUS17232</name>
    <name evidence="5" type="ORF">TMI583_LOCUS17242</name>
</gene>
<protein>
    <submittedName>
        <fullName evidence="5">Uncharacterized protein</fullName>
    </submittedName>
</protein>
<evidence type="ECO:0000259" key="2">
    <source>
        <dbReference type="PROSITE" id="PS50234"/>
    </source>
</evidence>
<feature type="region of interest" description="Disordered" evidence="1">
    <location>
        <begin position="736"/>
        <end position="756"/>
    </location>
</feature>
<dbReference type="EMBL" id="CAJNOK010008208">
    <property type="protein sequence ID" value="CAF1057196.1"/>
    <property type="molecule type" value="Genomic_DNA"/>
</dbReference>
<dbReference type="SUPFAM" id="SSF53300">
    <property type="entry name" value="vWA-like"/>
    <property type="match status" value="1"/>
</dbReference>
<feature type="domain" description="VWFA" evidence="2">
    <location>
        <begin position="358"/>
        <end position="533"/>
    </location>
</feature>
<feature type="domain" description="VIT" evidence="3">
    <location>
        <begin position="77"/>
        <end position="207"/>
    </location>
</feature>
<dbReference type="PANTHER" id="PTHR45737">
    <property type="entry name" value="VON WILLEBRAND FACTOR A DOMAIN-CONTAINING PROTEIN 5A"/>
    <property type="match status" value="1"/>
</dbReference>
<dbReference type="PROSITE" id="PS50234">
    <property type="entry name" value="VWFA"/>
    <property type="match status" value="1"/>
</dbReference>
<sequence>MVTCTHVVPDKEKVRIRITYYGFLQLMLKAEAIFYGFTAYLMRFLGPYQINIVANETVHLFSVHFSRANMLRIKLPNDSLLTATSTPLKNVPLKQVKINSKLRSFAADVTITQLFQNDEQMSIEAVYSFPIEENAAIYSFTAKIDDREIVAQLKEKKEAQREYGEALQHGNGAYLLEQDEKSQDMFIINVGALPAGKHCEIQIGYVTELDLINGNKIRFVIPTTIAPRYNPDQGGLSAPAGTKAQYVQAAPYTVEFKCQIDKLNQQVTQVSSISHPVNVNFSNLNHFEVILSQQSTHLDRDIILDIELAQIRTNTILVTEKNQQQQLAIMTSFTPSEDDCRKALGSGEGQQNSVNNNEFVFVVDCSGSMQDESKIDLARQAMLLFLKSLPVNCRFNIIRFGSGCKILFEQEATAIYNEENVEKAEKLIKQMKADLGGTELLQPLQQLDKQAPAPGHSRQIFLLTDGEISNVDQVMDLCRSMATSSRIFSFGLGHAPSRSLVKGLARSSNGRYVFIPPGSSVDTQVAEQLAKALQPCIIDSQIKWNLPEPVQTIPLKTPPVYANDRLLIYGLVDGDTQQQQFDHNTTVELYSSGNKTQLGLAKIDHIPQTSTDQTIVRLAAKALIRELLHSKQAQSQSKNKGSLQTRFQSQTEQSEATQESKNENTKQIIDLSLKYNILSPHTSFVGVEKRTNGNNSDMVLREVPIQISADDRHLQVSGGGHHMMLFAGSSVRSLNSRTMMSVPTSRRRSSKRSLMPTLGSESDLFDEVDMLAAPTPYSGTRYSDESATYLPATKTSEVWPTSEQDVVRYLIDLQKFDGLWDLTTEQIEKLSGKPLPSFKCQDTTDQKLLSSGIVIVVLEQIKYSSQKPMWNACIEKTRRRLAELLGGNDKLELLLKELRTQILSNA</sequence>
<feature type="compositionally biased region" description="Polar residues" evidence="1">
    <location>
        <begin position="631"/>
        <end position="647"/>
    </location>
</feature>
<name>A0A8S2JV36_9BILA</name>
<dbReference type="SMART" id="SM00609">
    <property type="entry name" value="VIT"/>
    <property type="match status" value="1"/>
</dbReference>
<evidence type="ECO:0000313" key="5">
    <source>
        <dbReference type="EMBL" id="CAF3823211.1"/>
    </source>
</evidence>
<dbReference type="Proteomes" id="UP000682733">
    <property type="component" value="Unassembled WGS sequence"/>
</dbReference>
<dbReference type="AlphaFoldDB" id="A0A8S2JV36"/>
<accession>A0A8S2JV36</accession>
<comment type="caution">
    <text evidence="5">The sequence shown here is derived from an EMBL/GenBank/DDBJ whole genome shotgun (WGS) entry which is preliminary data.</text>
</comment>
<dbReference type="EMBL" id="CAJOBA010008222">
    <property type="protein sequence ID" value="CAF3823211.1"/>
    <property type="molecule type" value="Genomic_DNA"/>
</dbReference>
<evidence type="ECO:0000313" key="4">
    <source>
        <dbReference type="EMBL" id="CAF1057196.1"/>
    </source>
</evidence>
<dbReference type="InterPro" id="IPR013694">
    <property type="entry name" value="VIT"/>
</dbReference>
<dbReference type="InterPro" id="IPR002035">
    <property type="entry name" value="VWF_A"/>
</dbReference>
<feature type="region of interest" description="Disordered" evidence="1">
    <location>
        <begin position="630"/>
        <end position="663"/>
    </location>
</feature>
<proteinExistence type="predicted"/>
<dbReference type="Pfam" id="PF13768">
    <property type="entry name" value="VWA_3"/>
    <property type="match status" value="1"/>
</dbReference>
<evidence type="ECO:0000313" key="6">
    <source>
        <dbReference type="Proteomes" id="UP000682733"/>
    </source>
</evidence>
<dbReference type="Gene3D" id="3.40.50.410">
    <property type="entry name" value="von Willebrand factor, type A domain"/>
    <property type="match status" value="1"/>
</dbReference>
<evidence type="ECO:0000256" key="1">
    <source>
        <dbReference type="SAM" id="MobiDB-lite"/>
    </source>
</evidence>
<dbReference type="InterPro" id="IPR036465">
    <property type="entry name" value="vWFA_dom_sf"/>
</dbReference>
<dbReference type="Proteomes" id="UP000677228">
    <property type="component" value="Unassembled WGS sequence"/>
</dbReference>
<dbReference type="Pfam" id="PF08487">
    <property type="entry name" value="VIT"/>
    <property type="match status" value="1"/>
</dbReference>
<dbReference type="PROSITE" id="PS51468">
    <property type="entry name" value="VIT"/>
    <property type="match status" value="1"/>
</dbReference>
<organism evidence="5 6">
    <name type="scientific">Didymodactylos carnosus</name>
    <dbReference type="NCBI Taxonomy" id="1234261"/>
    <lineage>
        <taxon>Eukaryota</taxon>
        <taxon>Metazoa</taxon>
        <taxon>Spiralia</taxon>
        <taxon>Gnathifera</taxon>
        <taxon>Rotifera</taxon>
        <taxon>Eurotatoria</taxon>
        <taxon>Bdelloidea</taxon>
        <taxon>Philodinida</taxon>
        <taxon>Philodinidae</taxon>
        <taxon>Didymodactylos</taxon>
    </lineage>
</organism>